<proteinExistence type="predicted"/>
<dbReference type="EMBL" id="BARW01031138">
    <property type="protein sequence ID" value="GAJ13487.1"/>
    <property type="molecule type" value="Genomic_DNA"/>
</dbReference>
<reference evidence="1" key="1">
    <citation type="journal article" date="2014" name="Front. Microbiol.">
        <title>High frequency of phylogenetically diverse reductive dehalogenase-homologous genes in deep subseafloor sedimentary metagenomes.</title>
        <authorList>
            <person name="Kawai M."/>
            <person name="Futagami T."/>
            <person name="Toyoda A."/>
            <person name="Takaki Y."/>
            <person name="Nishi S."/>
            <person name="Hori S."/>
            <person name="Arai W."/>
            <person name="Tsubouchi T."/>
            <person name="Morono Y."/>
            <person name="Uchiyama I."/>
            <person name="Ito T."/>
            <person name="Fujiyama A."/>
            <person name="Inagaki F."/>
            <person name="Takami H."/>
        </authorList>
    </citation>
    <scope>NUCLEOTIDE SEQUENCE</scope>
    <source>
        <strain evidence="1">Expedition CK06-06</strain>
    </source>
</reference>
<gene>
    <name evidence="1" type="ORF">S12H4_49605</name>
</gene>
<protein>
    <recommendedName>
        <fullName evidence="2">TetR/AcrR family transcriptional regulator</fullName>
    </recommendedName>
</protein>
<comment type="caution">
    <text evidence="1">The sequence shown here is derived from an EMBL/GenBank/DDBJ whole genome shotgun (WGS) entry which is preliminary data.</text>
</comment>
<dbReference type="AlphaFoldDB" id="X1V9Y8"/>
<feature type="non-terminal residue" evidence="1">
    <location>
        <position position="1"/>
    </location>
</feature>
<sequence>WLMETIAPLLKRTIISEGGISSELYQKFAKIIIDMVKVEPPD</sequence>
<evidence type="ECO:0008006" key="2">
    <source>
        <dbReference type="Google" id="ProtNLM"/>
    </source>
</evidence>
<evidence type="ECO:0000313" key="1">
    <source>
        <dbReference type="EMBL" id="GAJ13487.1"/>
    </source>
</evidence>
<accession>X1V9Y8</accession>
<organism evidence="1">
    <name type="scientific">marine sediment metagenome</name>
    <dbReference type="NCBI Taxonomy" id="412755"/>
    <lineage>
        <taxon>unclassified sequences</taxon>
        <taxon>metagenomes</taxon>
        <taxon>ecological metagenomes</taxon>
    </lineage>
</organism>
<name>X1V9Y8_9ZZZZ</name>